<dbReference type="EMBL" id="FOJW01000024">
    <property type="protein sequence ID" value="SFB38825.1"/>
    <property type="molecule type" value="Genomic_DNA"/>
</dbReference>
<evidence type="ECO:0000256" key="8">
    <source>
        <dbReference type="HAMAP-Rule" id="MF_00101"/>
    </source>
</evidence>
<keyword evidence="3 8" id="KW-0479">Metal-binding</keyword>
<keyword evidence="8" id="KW-0963">Cytoplasm</keyword>
<evidence type="ECO:0000256" key="6">
    <source>
        <dbReference type="ARBA" id="ARBA00023098"/>
    </source>
</evidence>
<dbReference type="InterPro" id="IPR037143">
    <property type="entry name" value="4-PPantetheinyl_Trfase_dom_sf"/>
</dbReference>
<reference evidence="10 11" key="1">
    <citation type="submission" date="2016-10" db="EMBL/GenBank/DDBJ databases">
        <authorList>
            <person name="de Groot N.N."/>
        </authorList>
    </citation>
    <scope>NUCLEOTIDE SEQUENCE [LARGE SCALE GENOMIC DNA]</scope>
    <source>
        <strain evidence="10 11">CGMCC 1.3702</strain>
    </source>
</reference>
<sequence>MIKGIGIDMIELDRIQHNMRQNNRFADRILTYKEKTVLETLTNERRRVEYLAGRFTAKEAFSKAVGSGIGKLSFKHIEVTSNTYGAPEMNVAGYEDWHIFVSVTHSRDYAVAQVVLEEQN</sequence>
<evidence type="ECO:0000313" key="11">
    <source>
        <dbReference type="Proteomes" id="UP000198642"/>
    </source>
</evidence>
<keyword evidence="5 8" id="KW-0460">Magnesium</keyword>
<dbReference type="NCBIfam" id="TIGR00516">
    <property type="entry name" value="acpS"/>
    <property type="match status" value="1"/>
</dbReference>
<dbReference type="STRING" id="237679.SAMN04488072_1245"/>
<comment type="function">
    <text evidence="8">Transfers the 4'-phosphopantetheine moiety from coenzyme A to a Ser of acyl-carrier-protein.</text>
</comment>
<evidence type="ECO:0000256" key="3">
    <source>
        <dbReference type="ARBA" id="ARBA00022723"/>
    </source>
</evidence>
<keyword evidence="6 8" id="KW-0443">Lipid metabolism</keyword>
<feature type="binding site" evidence="8">
    <location>
        <position position="8"/>
    </location>
    <ligand>
        <name>Mg(2+)</name>
        <dbReference type="ChEBI" id="CHEBI:18420"/>
    </ligand>
</feature>
<dbReference type="GO" id="GO:0005737">
    <property type="term" value="C:cytoplasm"/>
    <property type="evidence" value="ECO:0007669"/>
    <property type="project" value="UniProtKB-SubCell"/>
</dbReference>
<keyword evidence="7 8" id="KW-0275">Fatty acid biosynthesis</keyword>
<name>A0A1I1ALB5_9BACI</name>
<comment type="subcellular location">
    <subcellularLocation>
        <location evidence="8">Cytoplasm</location>
    </subcellularLocation>
</comment>
<dbReference type="AlphaFoldDB" id="A0A1I1ALB5"/>
<comment type="similarity">
    <text evidence="8">Belongs to the P-Pant transferase superfamily. AcpS family.</text>
</comment>
<evidence type="ECO:0000256" key="2">
    <source>
        <dbReference type="ARBA" id="ARBA00022679"/>
    </source>
</evidence>
<feature type="domain" description="4'-phosphopantetheinyl transferase" evidence="9">
    <location>
        <begin position="4"/>
        <end position="113"/>
    </location>
</feature>
<dbReference type="GO" id="GO:0000287">
    <property type="term" value="F:magnesium ion binding"/>
    <property type="evidence" value="ECO:0007669"/>
    <property type="project" value="UniProtKB-UniRule"/>
</dbReference>
<keyword evidence="1 8" id="KW-0444">Lipid biosynthesis</keyword>
<protein>
    <recommendedName>
        <fullName evidence="8">Holo-[acyl-carrier-protein] synthase</fullName>
        <shortName evidence="8">Holo-ACP synthase</shortName>
        <ecNumber evidence="8">2.7.8.7</ecNumber>
    </recommendedName>
    <alternativeName>
        <fullName evidence="8">4'-phosphopantetheinyl transferase AcpS</fullName>
    </alternativeName>
</protein>
<dbReference type="InterPro" id="IPR004568">
    <property type="entry name" value="Ppantetheine-prot_Trfase_dom"/>
</dbReference>
<proteinExistence type="inferred from homology"/>
<dbReference type="OrthoDB" id="517356at2"/>
<feature type="binding site" evidence="8">
    <location>
        <position position="59"/>
    </location>
    <ligand>
        <name>Mg(2+)</name>
        <dbReference type="ChEBI" id="CHEBI:18420"/>
    </ligand>
</feature>
<keyword evidence="4 8" id="KW-0276">Fatty acid metabolism</keyword>
<dbReference type="InterPro" id="IPR002582">
    <property type="entry name" value="ACPS"/>
</dbReference>
<evidence type="ECO:0000256" key="1">
    <source>
        <dbReference type="ARBA" id="ARBA00022516"/>
    </source>
</evidence>
<evidence type="ECO:0000256" key="4">
    <source>
        <dbReference type="ARBA" id="ARBA00022832"/>
    </source>
</evidence>
<dbReference type="HAMAP" id="MF_00101">
    <property type="entry name" value="AcpS"/>
    <property type="match status" value="1"/>
</dbReference>
<dbReference type="Pfam" id="PF01648">
    <property type="entry name" value="ACPS"/>
    <property type="match status" value="1"/>
</dbReference>
<evidence type="ECO:0000256" key="7">
    <source>
        <dbReference type="ARBA" id="ARBA00023160"/>
    </source>
</evidence>
<organism evidence="10 11">
    <name type="scientific">Lentibacillus halodurans</name>
    <dbReference type="NCBI Taxonomy" id="237679"/>
    <lineage>
        <taxon>Bacteria</taxon>
        <taxon>Bacillati</taxon>
        <taxon>Bacillota</taxon>
        <taxon>Bacilli</taxon>
        <taxon>Bacillales</taxon>
        <taxon>Bacillaceae</taxon>
        <taxon>Lentibacillus</taxon>
    </lineage>
</organism>
<evidence type="ECO:0000313" key="10">
    <source>
        <dbReference type="EMBL" id="SFB38825.1"/>
    </source>
</evidence>
<dbReference type="InterPro" id="IPR008278">
    <property type="entry name" value="4-PPantetheinyl_Trfase_dom"/>
</dbReference>
<dbReference type="GO" id="GO:0006633">
    <property type="term" value="P:fatty acid biosynthetic process"/>
    <property type="evidence" value="ECO:0007669"/>
    <property type="project" value="UniProtKB-UniRule"/>
</dbReference>
<gene>
    <name evidence="8" type="primary">acpS</name>
    <name evidence="10" type="ORF">SAMN04488072_1245</name>
</gene>
<dbReference type="Gene3D" id="3.90.470.20">
    <property type="entry name" value="4'-phosphopantetheinyl transferase domain"/>
    <property type="match status" value="1"/>
</dbReference>
<dbReference type="Proteomes" id="UP000198642">
    <property type="component" value="Unassembled WGS sequence"/>
</dbReference>
<comment type="cofactor">
    <cofactor evidence="8">
        <name>Mg(2+)</name>
        <dbReference type="ChEBI" id="CHEBI:18420"/>
    </cofactor>
</comment>
<dbReference type="SUPFAM" id="SSF56214">
    <property type="entry name" value="4'-phosphopantetheinyl transferase"/>
    <property type="match status" value="1"/>
</dbReference>
<accession>A0A1I1ALB5</accession>
<keyword evidence="11" id="KW-1185">Reference proteome</keyword>
<keyword evidence="2 8" id="KW-0808">Transferase</keyword>
<dbReference type="NCBIfam" id="TIGR00556">
    <property type="entry name" value="pantethn_trn"/>
    <property type="match status" value="1"/>
</dbReference>
<dbReference type="GO" id="GO:0008897">
    <property type="term" value="F:holo-[acyl-carrier-protein] synthase activity"/>
    <property type="evidence" value="ECO:0007669"/>
    <property type="project" value="UniProtKB-UniRule"/>
</dbReference>
<dbReference type="EC" id="2.7.8.7" evidence="8"/>
<comment type="catalytic activity">
    <reaction evidence="8">
        <text>apo-[ACP] + CoA = holo-[ACP] + adenosine 3',5'-bisphosphate + H(+)</text>
        <dbReference type="Rhea" id="RHEA:12068"/>
        <dbReference type="Rhea" id="RHEA-COMP:9685"/>
        <dbReference type="Rhea" id="RHEA-COMP:9690"/>
        <dbReference type="ChEBI" id="CHEBI:15378"/>
        <dbReference type="ChEBI" id="CHEBI:29999"/>
        <dbReference type="ChEBI" id="CHEBI:57287"/>
        <dbReference type="ChEBI" id="CHEBI:58343"/>
        <dbReference type="ChEBI" id="CHEBI:64479"/>
        <dbReference type="EC" id="2.7.8.7"/>
    </reaction>
</comment>
<evidence type="ECO:0000259" key="9">
    <source>
        <dbReference type="Pfam" id="PF01648"/>
    </source>
</evidence>
<evidence type="ECO:0000256" key="5">
    <source>
        <dbReference type="ARBA" id="ARBA00022842"/>
    </source>
</evidence>
<dbReference type="RefSeq" id="WP_090241528.1">
    <property type="nucleotide sequence ID" value="NZ_FOJW01000024.1"/>
</dbReference>